<name>A0A4Q7XBB4_9ACTN</name>
<reference evidence="1 2" key="1">
    <citation type="journal article" date="2015" name="Stand. Genomic Sci.">
        <title>Genomic Encyclopedia of Bacterial and Archaeal Type Strains, Phase III: the genomes of soil and plant-associated and newly described type strains.</title>
        <authorList>
            <person name="Whitman W.B."/>
            <person name="Woyke T."/>
            <person name="Klenk H.P."/>
            <person name="Zhou Y."/>
            <person name="Lilburn T.G."/>
            <person name="Beck B.J."/>
            <person name="De Vos P."/>
            <person name="Vandamme P."/>
            <person name="Eisen J.A."/>
            <person name="Garrity G."/>
            <person name="Hugenholtz P."/>
            <person name="Kyrpides N.C."/>
        </authorList>
    </citation>
    <scope>NUCLEOTIDE SEQUENCE [LARGE SCALE GENOMIC DNA]</scope>
    <source>
        <strain evidence="1 2">VKM Ac-2540</strain>
    </source>
</reference>
<proteinExistence type="predicted"/>
<dbReference type="EMBL" id="SHKR01000011">
    <property type="protein sequence ID" value="RZU20075.1"/>
    <property type="molecule type" value="Genomic_DNA"/>
</dbReference>
<dbReference type="RefSeq" id="WP_157997047.1">
    <property type="nucleotide sequence ID" value="NZ_SHKR01000011.1"/>
</dbReference>
<keyword evidence="2" id="KW-1185">Reference proteome</keyword>
<sequence length="54" mass="6090">MILYNATGLATGGGGIGMLRNVSDERKQAAATFLQFWRIRRIRRGGRRRPAICR</sequence>
<organism evidence="1 2">
    <name type="scientific">Kribbella rubisoli</name>
    <dbReference type="NCBI Taxonomy" id="3075929"/>
    <lineage>
        <taxon>Bacteria</taxon>
        <taxon>Bacillati</taxon>
        <taxon>Actinomycetota</taxon>
        <taxon>Actinomycetes</taxon>
        <taxon>Propionibacteriales</taxon>
        <taxon>Kribbellaceae</taxon>
        <taxon>Kribbella</taxon>
    </lineage>
</organism>
<comment type="caution">
    <text evidence="1">The sequence shown here is derived from an EMBL/GenBank/DDBJ whole genome shotgun (WGS) entry which is preliminary data.</text>
</comment>
<dbReference type="Proteomes" id="UP000292027">
    <property type="component" value="Unassembled WGS sequence"/>
</dbReference>
<dbReference type="AlphaFoldDB" id="A0A4Q7XBB4"/>
<gene>
    <name evidence="1" type="ORF">EV645_2302</name>
</gene>
<evidence type="ECO:0000313" key="2">
    <source>
        <dbReference type="Proteomes" id="UP000292027"/>
    </source>
</evidence>
<protein>
    <submittedName>
        <fullName evidence="1">Uncharacterized protein</fullName>
    </submittedName>
</protein>
<evidence type="ECO:0000313" key="1">
    <source>
        <dbReference type="EMBL" id="RZU20075.1"/>
    </source>
</evidence>
<accession>A0A4Q7XBB4</accession>